<dbReference type="EMBL" id="MU273605">
    <property type="protein sequence ID" value="KAI0030794.1"/>
    <property type="molecule type" value="Genomic_DNA"/>
</dbReference>
<organism evidence="1 2">
    <name type="scientific">Vararia minispora EC-137</name>
    <dbReference type="NCBI Taxonomy" id="1314806"/>
    <lineage>
        <taxon>Eukaryota</taxon>
        <taxon>Fungi</taxon>
        <taxon>Dikarya</taxon>
        <taxon>Basidiomycota</taxon>
        <taxon>Agaricomycotina</taxon>
        <taxon>Agaricomycetes</taxon>
        <taxon>Russulales</taxon>
        <taxon>Lachnocladiaceae</taxon>
        <taxon>Vararia</taxon>
    </lineage>
</organism>
<feature type="non-terminal residue" evidence="1">
    <location>
        <position position="379"/>
    </location>
</feature>
<evidence type="ECO:0000313" key="1">
    <source>
        <dbReference type="EMBL" id="KAI0030794.1"/>
    </source>
</evidence>
<sequence>LLARAADAYGRLSATTVPQSTHTHLQGAYTALERHTFRLERKLASSEAQVIELAQLIRQTNEERLFVFGRLCEVEEERDHYISAYRNLADSATFLYRIALSDIAEERAQIITHKKLLDNATVSHATLTRELQRTLDELASARRDNEEVVAKLKEAKADTLEIEKKFDVAAQEKRAEERKLQQTLAREKEAAQKFVSTMQMHKTAEDTLRNEVERLSSELVDVERYQEAYYKLSDKVSDLAARNALAEDEAERLSQFNAEILSHNNPAQRIMYLDRIRRELAETKQILLSVTRDKENALAQCELLIQELAMYKSVSIVPGSTTDRRPKTSITRVARIPLASQSLNGQSSAIPGKGSSYGTTSSSEPIFEGNEDMTLEELT</sequence>
<reference evidence="1" key="1">
    <citation type="submission" date="2021-02" db="EMBL/GenBank/DDBJ databases">
        <authorList>
            <consortium name="DOE Joint Genome Institute"/>
            <person name="Ahrendt S."/>
            <person name="Looney B.P."/>
            <person name="Miyauchi S."/>
            <person name="Morin E."/>
            <person name="Drula E."/>
            <person name="Courty P.E."/>
            <person name="Chicoki N."/>
            <person name="Fauchery L."/>
            <person name="Kohler A."/>
            <person name="Kuo A."/>
            <person name="Labutti K."/>
            <person name="Pangilinan J."/>
            <person name="Lipzen A."/>
            <person name="Riley R."/>
            <person name="Andreopoulos W."/>
            <person name="He G."/>
            <person name="Johnson J."/>
            <person name="Barry K.W."/>
            <person name="Grigoriev I.V."/>
            <person name="Nagy L."/>
            <person name="Hibbett D."/>
            <person name="Henrissat B."/>
            <person name="Matheny P.B."/>
            <person name="Labbe J."/>
            <person name="Martin F."/>
        </authorList>
    </citation>
    <scope>NUCLEOTIDE SEQUENCE</scope>
    <source>
        <strain evidence="1">EC-137</strain>
    </source>
</reference>
<evidence type="ECO:0000313" key="2">
    <source>
        <dbReference type="Proteomes" id="UP000814128"/>
    </source>
</evidence>
<proteinExistence type="predicted"/>
<protein>
    <submittedName>
        <fullName evidence="1">Uncharacterized protein</fullName>
    </submittedName>
</protein>
<feature type="non-terminal residue" evidence="1">
    <location>
        <position position="1"/>
    </location>
</feature>
<dbReference type="Proteomes" id="UP000814128">
    <property type="component" value="Unassembled WGS sequence"/>
</dbReference>
<name>A0ACB8QGC6_9AGAM</name>
<comment type="caution">
    <text evidence="1">The sequence shown here is derived from an EMBL/GenBank/DDBJ whole genome shotgun (WGS) entry which is preliminary data.</text>
</comment>
<keyword evidence="2" id="KW-1185">Reference proteome</keyword>
<gene>
    <name evidence="1" type="ORF">K488DRAFT_11719</name>
</gene>
<accession>A0ACB8QGC6</accession>
<reference evidence="1" key="2">
    <citation type="journal article" date="2022" name="New Phytol.">
        <title>Evolutionary transition to the ectomycorrhizal habit in the genomes of a hyperdiverse lineage of mushroom-forming fungi.</title>
        <authorList>
            <person name="Looney B."/>
            <person name="Miyauchi S."/>
            <person name="Morin E."/>
            <person name="Drula E."/>
            <person name="Courty P.E."/>
            <person name="Kohler A."/>
            <person name="Kuo A."/>
            <person name="LaButti K."/>
            <person name="Pangilinan J."/>
            <person name="Lipzen A."/>
            <person name="Riley R."/>
            <person name="Andreopoulos W."/>
            <person name="He G."/>
            <person name="Johnson J."/>
            <person name="Nolan M."/>
            <person name="Tritt A."/>
            <person name="Barry K.W."/>
            <person name="Grigoriev I.V."/>
            <person name="Nagy L.G."/>
            <person name="Hibbett D."/>
            <person name="Henrissat B."/>
            <person name="Matheny P.B."/>
            <person name="Labbe J."/>
            <person name="Martin F.M."/>
        </authorList>
    </citation>
    <scope>NUCLEOTIDE SEQUENCE</scope>
    <source>
        <strain evidence="1">EC-137</strain>
    </source>
</reference>